<dbReference type="PROSITE" id="PS51257">
    <property type="entry name" value="PROKAR_LIPOPROTEIN"/>
    <property type="match status" value="1"/>
</dbReference>
<dbReference type="InterPro" id="IPR026265">
    <property type="entry name" value="LptC"/>
</dbReference>
<evidence type="ECO:0000256" key="5">
    <source>
        <dbReference type="ARBA" id="ARBA00023136"/>
    </source>
</evidence>
<keyword evidence="7" id="KW-1185">Reference proteome</keyword>
<dbReference type="AlphaFoldDB" id="A0A937F5X0"/>
<keyword evidence="2" id="KW-0997">Cell inner membrane</keyword>
<evidence type="ECO:0000256" key="2">
    <source>
        <dbReference type="ARBA" id="ARBA00022519"/>
    </source>
</evidence>
<dbReference type="GO" id="GO:0005886">
    <property type="term" value="C:plasma membrane"/>
    <property type="evidence" value="ECO:0007669"/>
    <property type="project" value="InterPro"/>
</dbReference>
<dbReference type="GO" id="GO:0015221">
    <property type="term" value="F:lipopolysaccharide transmembrane transporter activity"/>
    <property type="evidence" value="ECO:0007669"/>
    <property type="project" value="InterPro"/>
</dbReference>
<gene>
    <name evidence="6" type="primary">lptC</name>
    <name evidence="6" type="ORF">JL102_12795</name>
</gene>
<dbReference type="PANTHER" id="PTHR37481:SF1">
    <property type="entry name" value="LIPOPOLYSACCHARIDE EXPORT SYSTEM PROTEIN LPTC"/>
    <property type="match status" value="1"/>
</dbReference>
<organism evidence="6 7">
    <name type="scientific">Fulvivirga sediminis</name>
    <dbReference type="NCBI Taxonomy" id="2803949"/>
    <lineage>
        <taxon>Bacteria</taxon>
        <taxon>Pseudomonadati</taxon>
        <taxon>Bacteroidota</taxon>
        <taxon>Cytophagia</taxon>
        <taxon>Cytophagales</taxon>
        <taxon>Fulvivirgaceae</taxon>
        <taxon>Fulvivirga</taxon>
    </lineage>
</organism>
<evidence type="ECO:0000313" key="7">
    <source>
        <dbReference type="Proteomes" id="UP000659388"/>
    </source>
</evidence>
<dbReference type="PANTHER" id="PTHR37481">
    <property type="entry name" value="LIPOPOLYSACCHARIDE EXPORT SYSTEM PROTEIN LPTC"/>
    <property type="match status" value="1"/>
</dbReference>
<dbReference type="Gene3D" id="2.60.450.10">
    <property type="entry name" value="Lipopolysaccharide (LPS) transport protein A like domain"/>
    <property type="match status" value="1"/>
</dbReference>
<reference evidence="6" key="1">
    <citation type="submission" date="2021-01" db="EMBL/GenBank/DDBJ databases">
        <title>Fulvivirga kasyanovii gen. nov., sp nov., a novel member of the phylum Bacteroidetes isolated from seawater in a mussel farm.</title>
        <authorList>
            <person name="Zhao L.-H."/>
            <person name="Wang Z.-J."/>
        </authorList>
    </citation>
    <scope>NUCLEOTIDE SEQUENCE</scope>
    <source>
        <strain evidence="6">2943</strain>
    </source>
</reference>
<keyword evidence="3" id="KW-0812">Transmembrane</keyword>
<protein>
    <submittedName>
        <fullName evidence="6">LPS export ABC transporter periplasmic protein LptC</fullName>
    </submittedName>
</protein>
<comment type="caution">
    <text evidence="6">The sequence shown here is derived from an EMBL/GenBank/DDBJ whole genome shotgun (WGS) entry which is preliminary data.</text>
</comment>
<dbReference type="Pfam" id="PF06835">
    <property type="entry name" value="LptC"/>
    <property type="match status" value="1"/>
</dbReference>
<dbReference type="InterPro" id="IPR010664">
    <property type="entry name" value="LipoPS_assembly_LptC-rel"/>
</dbReference>
<evidence type="ECO:0000313" key="6">
    <source>
        <dbReference type="EMBL" id="MBL3657017.1"/>
    </source>
</evidence>
<sequence>MKHLLSIFFIISSLLLLSCRDSDKKVTDIKPYEGPIQEAEDLELFYNESATLKVKLITDRLLDFANGNREFPEGLYMEFYDEDGKLSSTLKANEAIYFKEENKWRGRGDVQLKNLENQQELNTEELFWKPDEEKMFTDKFVTIKLPDQTVYGTGLEAKQDFSEYQILKPEGIFSVDDNE</sequence>
<dbReference type="GO" id="GO:0017089">
    <property type="term" value="F:glycolipid transfer activity"/>
    <property type="evidence" value="ECO:0007669"/>
    <property type="project" value="TreeGrafter"/>
</dbReference>
<keyword evidence="1" id="KW-1003">Cell membrane</keyword>
<dbReference type="NCBIfam" id="TIGR04409">
    <property type="entry name" value="LptC_YrbK"/>
    <property type="match status" value="1"/>
</dbReference>
<evidence type="ECO:0000256" key="4">
    <source>
        <dbReference type="ARBA" id="ARBA00022989"/>
    </source>
</evidence>
<dbReference type="RefSeq" id="WP_202244811.1">
    <property type="nucleotide sequence ID" value="NZ_JAESIY010000006.1"/>
</dbReference>
<dbReference type="GO" id="GO:0030288">
    <property type="term" value="C:outer membrane-bounded periplasmic space"/>
    <property type="evidence" value="ECO:0007669"/>
    <property type="project" value="TreeGrafter"/>
</dbReference>
<dbReference type="EMBL" id="JAESIY010000006">
    <property type="protein sequence ID" value="MBL3657017.1"/>
    <property type="molecule type" value="Genomic_DNA"/>
</dbReference>
<proteinExistence type="predicted"/>
<keyword evidence="5" id="KW-0472">Membrane</keyword>
<evidence type="ECO:0000256" key="3">
    <source>
        <dbReference type="ARBA" id="ARBA00022692"/>
    </source>
</evidence>
<accession>A0A937F5X0</accession>
<name>A0A937F5X0_9BACT</name>
<dbReference type="Proteomes" id="UP000659388">
    <property type="component" value="Unassembled WGS sequence"/>
</dbReference>
<dbReference type="InterPro" id="IPR052363">
    <property type="entry name" value="LPS_export_LptC"/>
</dbReference>
<evidence type="ECO:0000256" key="1">
    <source>
        <dbReference type="ARBA" id="ARBA00022475"/>
    </source>
</evidence>
<keyword evidence="4" id="KW-1133">Transmembrane helix</keyword>